<dbReference type="EMBL" id="QMKO01001676">
    <property type="protein sequence ID" value="RTG87458.1"/>
    <property type="molecule type" value="Genomic_DNA"/>
</dbReference>
<dbReference type="AlphaFoldDB" id="A0A430QIC9"/>
<name>A0A430QIC9_SCHBO</name>
<feature type="region of interest" description="Disordered" evidence="2">
    <location>
        <begin position="1"/>
        <end position="20"/>
    </location>
</feature>
<feature type="compositionally biased region" description="Polar residues" evidence="2">
    <location>
        <begin position="125"/>
        <end position="153"/>
    </location>
</feature>
<dbReference type="STRING" id="6184.A0A430QIC9"/>
<comment type="caution">
    <text evidence="3">The sequence shown here is derived from an EMBL/GenBank/DDBJ whole genome shotgun (WGS) entry which is preliminary data.</text>
</comment>
<evidence type="ECO:0000313" key="4">
    <source>
        <dbReference type="Proteomes" id="UP000290809"/>
    </source>
</evidence>
<gene>
    <name evidence="3" type="ORF">DC041_0008179</name>
</gene>
<evidence type="ECO:0000256" key="1">
    <source>
        <dbReference type="SAM" id="Coils"/>
    </source>
</evidence>
<feature type="coiled-coil region" evidence="1">
    <location>
        <begin position="591"/>
        <end position="618"/>
    </location>
</feature>
<feature type="region of interest" description="Disordered" evidence="2">
    <location>
        <begin position="124"/>
        <end position="153"/>
    </location>
</feature>
<dbReference type="Proteomes" id="UP000290809">
    <property type="component" value="Unassembled WGS sequence"/>
</dbReference>
<keyword evidence="1" id="KW-0175">Coiled coil</keyword>
<evidence type="ECO:0000313" key="3">
    <source>
        <dbReference type="EMBL" id="RTG87458.1"/>
    </source>
</evidence>
<protein>
    <submittedName>
        <fullName evidence="3">Uncharacterized protein</fullName>
    </submittedName>
</protein>
<organism evidence="3 4">
    <name type="scientific">Schistosoma bovis</name>
    <name type="common">Blood fluke</name>
    <dbReference type="NCBI Taxonomy" id="6184"/>
    <lineage>
        <taxon>Eukaryota</taxon>
        <taxon>Metazoa</taxon>
        <taxon>Spiralia</taxon>
        <taxon>Lophotrochozoa</taxon>
        <taxon>Platyhelminthes</taxon>
        <taxon>Trematoda</taxon>
        <taxon>Digenea</taxon>
        <taxon>Strigeidida</taxon>
        <taxon>Schistosomatoidea</taxon>
        <taxon>Schistosomatidae</taxon>
        <taxon>Schistosoma</taxon>
    </lineage>
</organism>
<evidence type="ECO:0000256" key="2">
    <source>
        <dbReference type="SAM" id="MobiDB-lite"/>
    </source>
</evidence>
<reference evidence="3 4" key="1">
    <citation type="journal article" date="2019" name="PLoS Pathog.">
        <title>Genome sequence of the bovine parasite Schistosoma bovis Tanzania.</title>
        <authorList>
            <person name="Oey H."/>
            <person name="Zakrzewski M."/>
            <person name="Gobert G."/>
            <person name="Gravermann K."/>
            <person name="Stoye J."/>
            <person name="Jones M."/>
            <person name="Mcmanus D."/>
            <person name="Krause L."/>
        </authorList>
    </citation>
    <scope>NUCLEOTIDE SEQUENCE [LARGE SCALE GENOMIC DNA]</scope>
    <source>
        <strain evidence="3 4">TAN1997</strain>
    </source>
</reference>
<accession>A0A430QIC9</accession>
<keyword evidence="4" id="KW-1185">Reference proteome</keyword>
<proteinExistence type="predicted"/>
<sequence length="620" mass="73363">MPTLSETSKPHNVENCSSDLKHSQNYLPTNNTILHDTNVYENQGDSEGEQCVENHFKVDGLRNGAGVPVKTKYASEASVCFPSKWSKSIEPTLMCINGLDDFYNQQQICVLGCNLCDSEEKRSSSHNQNNEWTCNHANQSANHPRQQDQNSKSDLLNKQINELTERESYKIKWVEKRNEYESEIKELRRAKEKTTQKNIKYEEQITELKNKLSSKQEQIHNLLIELEQSNQRLNVIETQFNAYKLQTSQNEENYQTLSREFVIMKQCKEQAELNAKNCENNRYEQSKQRYYDDIKGLMNQLDMERSRADELLQKIEHNRRQNEEQLKTIEQTQQKKLDALLEDGQKELRKQLAEANEQIKEQQIIIFNQELKISTMDSDKNELIKINQKSTEEQSDLREQIKLIENLLTIKDQDISMMQFECRLYADKLKQTELEKNHFIEKERFIKQRYQNKARRAWEQCQTTRTRLSRRLVHLRYNRDLLSKHLKKQYEQMNRLNNLFWETGWAYVQSQNSLQNINRQEKEYVDKEMQTILINNKIKQLSSKNNLTKLEDIKRNFESSTSNLKLLLSQMETDALEDELSCVGKLAQTTANQLKLSHSRLEENLDSIRTDLIRLKAECH</sequence>